<dbReference type="EMBL" id="OX460343">
    <property type="protein sequence ID" value="CAI9180119.1"/>
    <property type="molecule type" value="Genomic_DNA"/>
</dbReference>
<organism evidence="2 3">
    <name type="scientific">Rangifer tarandus platyrhynchus</name>
    <name type="common">Svalbard reindeer</name>
    <dbReference type="NCBI Taxonomy" id="3082113"/>
    <lineage>
        <taxon>Eukaryota</taxon>
        <taxon>Metazoa</taxon>
        <taxon>Chordata</taxon>
        <taxon>Craniata</taxon>
        <taxon>Vertebrata</taxon>
        <taxon>Euteleostomi</taxon>
        <taxon>Mammalia</taxon>
        <taxon>Eutheria</taxon>
        <taxon>Laurasiatheria</taxon>
        <taxon>Artiodactyla</taxon>
        <taxon>Ruminantia</taxon>
        <taxon>Pecora</taxon>
        <taxon>Cervidae</taxon>
        <taxon>Odocoileinae</taxon>
        <taxon>Rangifer</taxon>
    </lineage>
</organism>
<gene>
    <name evidence="2" type="ORF">MRATA1EN1_LOCUS29081</name>
</gene>
<feature type="region of interest" description="Disordered" evidence="1">
    <location>
        <begin position="1"/>
        <end position="20"/>
    </location>
</feature>
<proteinExistence type="predicted"/>
<dbReference type="InterPro" id="IPR017946">
    <property type="entry name" value="PLC-like_Pdiesterase_TIM-brl"/>
</dbReference>
<dbReference type="PANTHER" id="PTHR13593">
    <property type="match status" value="1"/>
</dbReference>
<evidence type="ECO:0000256" key="1">
    <source>
        <dbReference type="SAM" id="MobiDB-lite"/>
    </source>
</evidence>
<keyword evidence="3" id="KW-1185">Reference proteome</keyword>
<dbReference type="Proteomes" id="UP001176941">
    <property type="component" value="Chromosome X"/>
</dbReference>
<dbReference type="PANTHER" id="PTHR13593:SF24">
    <property type="entry name" value="PI-PLC X DOMAIN-CONTAINING PROTEIN 1"/>
    <property type="match status" value="1"/>
</dbReference>
<accession>A0ABN9A862</accession>
<dbReference type="SUPFAM" id="SSF51695">
    <property type="entry name" value="PLC-like phosphodiesterases"/>
    <property type="match status" value="1"/>
</dbReference>
<sequence>MDTHPEQERGDTQTLTGGNPSFLAAQISQARPPMGWQVSFPGSFLRHQGKRGLDIGAEFSSLGRAPATPLHPRESRHDDILPEQEVTHLSQGVKAAELRGKVLLCHPARGAQVVHHPGTEHHEAAGCRREDLRMAHTEEGTEGNLHSGHMVYTTALVEDMLTEISEWLENHPREVVILACRNFEYMMEDPCKYLMGCIKNIFGDMLCPHGEVLTLCQLWSQGQQVILRYKDEASMSQHAELWPCIPYWWGNQVKHLDLVHYLEHMKSCSHPSELFLAGINLTENLEFILIHPAWSLENVTLQGLPYLCVWVRGQCPGSAAGCTNIVAGGFIPADEFVGDVNGWSRKLLGAEGQRMCRAGHRGGRSSFASCDVTGLNRKLLGTDGWHVGGAGYHGGCVSVASCDVTVLNWKPPGC</sequence>
<protein>
    <submittedName>
        <fullName evidence="2">Uncharacterized protein</fullName>
    </submittedName>
</protein>
<dbReference type="PROSITE" id="PS50007">
    <property type="entry name" value="PIPLC_X_DOMAIN"/>
    <property type="match status" value="1"/>
</dbReference>
<feature type="compositionally biased region" description="Basic and acidic residues" evidence="1">
    <location>
        <begin position="1"/>
        <end position="11"/>
    </location>
</feature>
<reference evidence="2" key="1">
    <citation type="submission" date="2023-04" db="EMBL/GenBank/DDBJ databases">
        <authorList>
            <consortium name="ELIXIR-Norway"/>
        </authorList>
    </citation>
    <scope>NUCLEOTIDE SEQUENCE [LARGE SCALE GENOMIC DNA]</scope>
</reference>
<evidence type="ECO:0000313" key="2">
    <source>
        <dbReference type="EMBL" id="CAI9180119.1"/>
    </source>
</evidence>
<evidence type="ECO:0000313" key="3">
    <source>
        <dbReference type="Proteomes" id="UP001176941"/>
    </source>
</evidence>
<name>A0ABN9A862_RANTA</name>
<dbReference type="InterPro" id="IPR051057">
    <property type="entry name" value="PI-PLC_domain"/>
</dbReference>
<dbReference type="Gene3D" id="3.20.20.190">
    <property type="entry name" value="Phosphatidylinositol (PI) phosphodiesterase"/>
    <property type="match status" value="1"/>
</dbReference>